<keyword evidence="1" id="KW-1133">Transmembrane helix</keyword>
<keyword evidence="1" id="KW-0812">Transmembrane</keyword>
<dbReference type="Proteomes" id="UP000885759">
    <property type="component" value="Unassembled WGS sequence"/>
</dbReference>
<name>A0A7C4Z445_9DEIN</name>
<accession>A0A7C4Z445</accession>
<feature type="transmembrane region" description="Helical" evidence="1">
    <location>
        <begin position="266"/>
        <end position="283"/>
    </location>
</feature>
<evidence type="ECO:0000256" key="1">
    <source>
        <dbReference type="SAM" id="Phobius"/>
    </source>
</evidence>
<organism evidence="2">
    <name type="scientific">Oceanithermus profundus</name>
    <dbReference type="NCBI Taxonomy" id="187137"/>
    <lineage>
        <taxon>Bacteria</taxon>
        <taxon>Thermotogati</taxon>
        <taxon>Deinococcota</taxon>
        <taxon>Deinococci</taxon>
        <taxon>Thermales</taxon>
        <taxon>Thermaceae</taxon>
        <taxon>Oceanithermus</taxon>
    </lineage>
</organism>
<feature type="transmembrane region" description="Helical" evidence="1">
    <location>
        <begin position="20"/>
        <end position="47"/>
    </location>
</feature>
<keyword evidence="1" id="KW-0472">Membrane</keyword>
<feature type="transmembrane region" description="Helical" evidence="1">
    <location>
        <begin position="92"/>
        <end position="116"/>
    </location>
</feature>
<feature type="transmembrane region" description="Helical" evidence="1">
    <location>
        <begin position="289"/>
        <end position="311"/>
    </location>
</feature>
<feature type="transmembrane region" description="Helical" evidence="1">
    <location>
        <begin position="239"/>
        <end position="259"/>
    </location>
</feature>
<feature type="transmembrane region" description="Helical" evidence="1">
    <location>
        <begin position="128"/>
        <end position="147"/>
    </location>
</feature>
<feature type="transmembrane region" description="Helical" evidence="1">
    <location>
        <begin position="159"/>
        <end position="178"/>
    </location>
</feature>
<evidence type="ECO:0000313" key="2">
    <source>
        <dbReference type="EMBL" id="HGY08573.1"/>
    </source>
</evidence>
<evidence type="ECO:0008006" key="3">
    <source>
        <dbReference type="Google" id="ProtNLM"/>
    </source>
</evidence>
<gene>
    <name evidence="2" type="ORF">ENK37_00745</name>
</gene>
<dbReference type="EMBL" id="DRPZ01000021">
    <property type="protein sequence ID" value="HGY08573.1"/>
    <property type="molecule type" value="Genomic_DNA"/>
</dbReference>
<dbReference type="SUPFAM" id="SSF103473">
    <property type="entry name" value="MFS general substrate transporter"/>
    <property type="match status" value="1"/>
</dbReference>
<protein>
    <recommendedName>
        <fullName evidence="3">MFS transporter</fullName>
    </recommendedName>
</protein>
<reference evidence="2" key="1">
    <citation type="journal article" date="2020" name="mSystems">
        <title>Genome- and Community-Level Interaction Insights into Carbon Utilization and Element Cycling Functions of Hydrothermarchaeota in Hydrothermal Sediment.</title>
        <authorList>
            <person name="Zhou Z."/>
            <person name="Liu Y."/>
            <person name="Xu W."/>
            <person name="Pan J."/>
            <person name="Luo Z.H."/>
            <person name="Li M."/>
        </authorList>
    </citation>
    <scope>NUCLEOTIDE SEQUENCE [LARGE SCALE GENOMIC DNA]</scope>
    <source>
        <strain evidence="2">HyVt-570</strain>
    </source>
</reference>
<proteinExistence type="predicted"/>
<dbReference type="InterPro" id="IPR036259">
    <property type="entry name" value="MFS_trans_sf"/>
</dbReference>
<dbReference type="AlphaFoldDB" id="A0A7C4Z445"/>
<feature type="transmembrane region" description="Helical" evidence="1">
    <location>
        <begin position="68"/>
        <end position="86"/>
    </location>
</feature>
<comment type="caution">
    <text evidence="2">The sequence shown here is derived from an EMBL/GenBank/DDBJ whole genome shotgun (WGS) entry which is preliminary data.</text>
</comment>
<feature type="transmembrane region" description="Helical" evidence="1">
    <location>
        <begin position="199"/>
        <end position="219"/>
    </location>
</feature>
<dbReference type="Gene3D" id="1.20.1250.20">
    <property type="entry name" value="MFS general substrate transporter like domains"/>
    <property type="match status" value="1"/>
</dbReference>
<feature type="transmembrane region" description="Helical" evidence="1">
    <location>
        <begin position="348"/>
        <end position="368"/>
    </location>
</feature>
<feature type="transmembrane region" description="Helical" evidence="1">
    <location>
        <begin position="318"/>
        <end position="342"/>
    </location>
</feature>
<sequence>MTERAWRGYLVGYGFETAAWVLALTAAPFLALAAGPGWVAAGAVLGVGPRLASPWLARWVAADPLARLALAEALAALVFLGAAGFGSRVPGAAALAVYGSAGAVGVLEGVVGPLLVAAGRAEREWTRANAVLTAVSLGLPVAVWPLAGTLTQRTGLGVALGVAAALLGVRALGLARLGPARGTLSPAPPAARGSGLRPLVRFWPLGVALAGAFSLLGYLQVKVPLWLDAQGRGPQALGSYGAAFSGGMLLGAAGVWALGFVREDRLLRGALLLAALGALGLTDPVGLRLAAGAALLGAGLSGVQAAGTTLLQRRLTGVALGAVVGWIAGAGAAATALGAALAGLLPGAWNPAVPALAAALAGAGWVGLARAGRP</sequence>